<name>A0ACC6AHD2_NITWI</name>
<protein>
    <submittedName>
        <fullName evidence="1">Uncharacterized protein</fullName>
    </submittedName>
</protein>
<gene>
    <name evidence="1" type="ORF">J2S34_001611</name>
</gene>
<evidence type="ECO:0000313" key="2">
    <source>
        <dbReference type="Proteomes" id="UP001205486"/>
    </source>
</evidence>
<comment type="caution">
    <text evidence="1">The sequence shown here is derived from an EMBL/GenBank/DDBJ whole genome shotgun (WGS) entry which is preliminary data.</text>
</comment>
<dbReference type="EMBL" id="JALJZS010000002">
    <property type="protein sequence ID" value="MCP1999163.1"/>
    <property type="molecule type" value="Genomic_DNA"/>
</dbReference>
<reference evidence="1" key="1">
    <citation type="submission" date="2022-03" db="EMBL/GenBank/DDBJ databases">
        <title>Interactions between chemoautotrophic and heterotrophic bacteria.</title>
        <authorList>
            <person name="Santoro A."/>
        </authorList>
    </citation>
    <scope>NUCLEOTIDE SEQUENCE</scope>
    <source>
        <strain evidence="1">Nb-106</strain>
    </source>
</reference>
<evidence type="ECO:0000313" key="1">
    <source>
        <dbReference type="EMBL" id="MCP1999163.1"/>
    </source>
</evidence>
<keyword evidence="2" id="KW-1185">Reference proteome</keyword>
<organism evidence="1 2">
    <name type="scientific">Nitrobacter winogradskyi</name>
    <name type="common">Nitrobacter agilis</name>
    <dbReference type="NCBI Taxonomy" id="913"/>
    <lineage>
        <taxon>Bacteria</taxon>
        <taxon>Pseudomonadati</taxon>
        <taxon>Pseudomonadota</taxon>
        <taxon>Alphaproteobacteria</taxon>
        <taxon>Hyphomicrobiales</taxon>
        <taxon>Nitrobacteraceae</taxon>
        <taxon>Nitrobacter</taxon>
    </lineage>
</organism>
<proteinExistence type="predicted"/>
<dbReference type="Proteomes" id="UP001205486">
    <property type="component" value="Unassembled WGS sequence"/>
</dbReference>
<accession>A0ACC6AHD2</accession>
<sequence length="92" mass="10206">MGFFGSIRRMMKLNKDPNQQQLARLFILAGSSTPQEAVRVAAVIAEFVSDNGWSSIEAEDRLAHAMSLVRVQAPKVVHENAVQVWRTLVGLD</sequence>